<comment type="caution">
    <text evidence="2">The sequence shown here is derived from an EMBL/GenBank/DDBJ whole genome shotgun (WGS) entry which is preliminary data.</text>
</comment>
<organism evidence="2 3">
    <name type="scientific">Massilia pinisoli</name>
    <dbReference type="NCBI Taxonomy" id="1772194"/>
    <lineage>
        <taxon>Bacteria</taxon>
        <taxon>Pseudomonadati</taxon>
        <taxon>Pseudomonadota</taxon>
        <taxon>Betaproteobacteria</taxon>
        <taxon>Burkholderiales</taxon>
        <taxon>Oxalobacteraceae</taxon>
        <taxon>Telluria group</taxon>
        <taxon>Massilia</taxon>
    </lineage>
</organism>
<evidence type="ECO:0000313" key="3">
    <source>
        <dbReference type="Proteomes" id="UP001204151"/>
    </source>
</evidence>
<name>A0ABT1ZQY7_9BURK</name>
<dbReference type="InterPro" id="IPR029068">
    <property type="entry name" value="Glyas_Bleomycin-R_OHBP_Dase"/>
</dbReference>
<protein>
    <submittedName>
        <fullName evidence="2">VOC family protein</fullName>
    </submittedName>
</protein>
<feature type="domain" description="VOC" evidence="1">
    <location>
        <begin position="1"/>
        <end position="127"/>
    </location>
</feature>
<dbReference type="PROSITE" id="PS51819">
    <property type="entry name" value="VOC"/>
    <property type="match status" value="1"/>
</dbReference>
<sequence>MYSHVFVGTADFDRALAFYEPLMAALGMEQRFCDRSRPWAGWQVPGQARPLFLIGAPYDGAPHVPGNGQMTAFLAPDRATVDAAHALALAHGGSDEGPPALRPDYHANYYGAYLRDPDGNKLCVVCHDASSDNQA</sequence>
<dbReference type="Proteomes" id="UP001204151">
    <property type="component" value="Unassembled WGS sequence"/>
</dbReference>
<dbReference type="SUPFAM" id="SSF54593">
    <property type="entry name" value="Glyoxalase/Bleomycin resistance protein/Dihydroxybiphenyl dioxygenase"/>
    <property type="match status" value="1"/>
</dbReference>
<gene>
    <name evidence="2" type="ORF">NX784_11970</name>
</gene>
<dbReference type="RefSeq" id="WP_258816885.1">
    <property type="nucleotide sequence ID" value="NZ_JANUGW010000007.1"/>
</dbReference>
<proteinExistence type="predicted"/>
<evidence type="ECO:0000259" key="1">
    <source>
        <dbReference type="PROSITE" id="PS51819"/>
    </source>
</evidence>
<dbReference type="Gene3D" id="3.10.180.10">
    <property type="entry name" value="2,3-Dihydroxybiphenyl 1,2-Dioxygenase, domain 1"/>
    <property type="match status" value="1"/>
</dbReference>
<dbReference type="InterPro" id="IPR004360">
    <property type="entry name" value="Glyas_Fos-R_dOase_dom"/>
</dbReference>
<dbReference type="InterPro" id="IPR037523">
    <property type="entry name" value="VOC_core"/>
</dbReference>
<evidence type="ECO:0000313" key="2">
    <source>
        <dbReference type="EMBL" id="MCS0582309.1"/>
    </source>
</evidence>
<dbReference type="CDD" id="cd07262">
    <property type="entry name" value="VOC_like"/>
    <property type="match status" value="1"/>
</dbReference>
<dbReference type="Pfam" id="PF00903">
    <property type="entry name" value="Glyoxalase"/>
    <property type="match status" value="1"/>
</dbReference>
<accession>A0ABT1ZQY7</accession>
<dbReference type="PANTHER" id="PTHR35006:SF1">
    <property type="entry name" value="BLL2941 PROTEIN"/>
    <property type="match status" value="1"/>
</dbReference>
<dbReference type="EMBL" id="JANUGW010000007">
    <property type="protein sequence ID" value="MCS0582309.1"/>
    <property type="molecule type" value="Genomic_DNA"/>
</dbReference>
<reference evidence="2 3" key="1">
    <citation type="submission" date="2022-08" db="EMBL/GenBank/DDBJ databases">
        <title>Reclassification of Massilia species as members of the genera Telluria, Duganella, Pseudoduganella, Mokoshia gen. nov. and Zemynaea gen. nov. using orthogonal and non-orthogonal genome-based approaches.</title>
        <authorList>
            <person name="Bowman J.P."/>
        </authorList>
    </citation>
    <scope>NUCLEOTIDE SEQUENCE [LARGE SCALE GENOMIC DNA]</scope>
    <source>
        <strain evidence="2 3">JCM 31316</strain>
    </source>
</reference>
<dbReference type="PANTHER" id="PTHR35006">
    <property type="entry name" value="GLYOXALASE FAMILY PROTEIN (AFU_ORTHOLOGUE AFUA_5G14830)"/>
    <property type="match status" value="1"/>
</dbReference>
<keyword evidence="3" id="KW-1185">Reference proteome</keyword>